<comment type="caution">
    <text evidence="1">The sequence shown here is derived from an EMBL/GenBank/DDBJ whole genome shotgun (WGS) entry which is preliminary data.</text>
</comment>
<dbReference type="EMBL" id="LAZR01051779">
    <property type="protein sequence ID" value="KKK84433.1"/>
    <property type="molecule type" value="Genomic_DNA"/>
</dbReference>
<gene>
    <name evidence="1" type="ORF">LCGC14_2783380</name>
</gene>
<proteinExistence type="predicted"/>
<feature type="non-terminal residue" evidence="1">
    <location>
        <position position="1"/>
    </location>
</feature>
<name>A0A0F8YSN2_9ZZZZ</name>
<reference evidence="1" key="1">
    <citation type="journal article" date="2015" name="Nature">
        <title>Complex archaea that bridge the gap between prokaryotes and eukaryotes.</title>
        <authorList>
            <person name="Spang A."/>
            <person name="Saw J.H."/>
            <person name="Jorgensen S.L."/>
            <person name="Zaremba-Niedzwiedzka K."/>
            <person name="Martijn J."/>
            <person name="Lind A.E."/>
            <person name="van Eijk R."/>
            <person name="Schleper C."/>
            <person name="Guy L."/>
            <person name="Ettema T.J."/>
        </authorList>
    </citation>
    <scope>NUCLEOTIDE SEQUENCE</scope>
</reference>
<accession>A0A0F8YSN2</accession>
<evidence type="ECO:0000313" key="1">
    <source>
        <dbReference type="EMBL" id="KKK84433.1"/>
    </source>
</evidence>
<dbReference type="AlphaFoldDB" id="A0A0F8YSN2"/>
<sequence>DDRISYGRDGKPYCYICGYHPTETVEVKPNSSHSSGYPLARIMKKKEQEIIEEIRNHANCSECNLYYTGQAKKNKCMDKHEYNVSVRWDNILKALSLLKKEHEKDMINWKEESKHFKEILSDNVELKKELELEIHKSFTYFKEKLKALKEVNELKEFIKGECVTRDEANKSIHEAIQVIKKKCEKEKEEIFKEIEDYLGELSVDDRYDNVTLIAVLNFLTKQQHKQKHTSPKKR</sequence>
<protein>
    <submittedName>
        <fullName evidence="1">Uncharacterized protein</fullName>
    </submittedName>
</protein>
<organism evidence="1">
    <name type="scientific">marine sediment metagenome</name>
    <dbReference type="NCBI Taxonomy" id="412755"/>
    <lineage>
        <taxon>unclassified sequences</taxon>
        <taxon>metagenomes</taxon>
        <taxon>ecological metagenomes</taxon>
    </lineage>
</organism>